<feature type="transmembrane region" description="Helical" evidence="6">
    <location>
        <begin position="162"/>
        <end position="181"/>
    </location>
</feature>
<keyword evidence="1" id="KW-0134">Cell wall</keyword>
<dbReference type="InterPro" id="IPR019931">
    <property type="entry name" value="LPXTG_anchor"/>
</dbReference>
<reference evidence="9 10" key="1">
    <citation type="journal article" date="2010" name="Cell Res.">
        <title>Complete genome sequence of the rifamycin SV-producing Amycolatopsis mediterranei U32 revealed its genetic characteristics in phylogeny and metabolism.</title>
        <authorList>
            <person name="Zhao W."/>
            <person name="Zhong Y."/>
            <person name="Yuan H."/>
            <person name="Wang J."/>
            <person name="Zheng H."/>
            <person name="Wang Y."/>
            <person name="Cen X."/>
            <person name="Xu F."/>
            <person name="Bai J."/>
            <person name="Han X."/>
            <person name="Lu G."/>
            <person name="Zhu Y."/>
            <person name="Shao Z."/>
            <person name="Yan H."/>
            <person name="Li C."/>
            <person name="Peng N."/>
            <person name="Zhang Z."/>
            <person name="Zhang Y."/>
            <person name="Lin W."/>
            <person name="Fan Y."/>
            <person name="Qin Z."/>
            <person name="Hu Y."/>
            <person name="Zhu B."/>
            <person name="Wang S."/>
            <person name="Ding X."/>
            <person name="Zhao G.P."/>
        </authorList>
    </citation>
    <scope>NUCLEOTIDE SEQUENCE [LARGE SCALE GENOMIC DNA]</scope>
    <source>
        <strain evidence="10">U-32</strain>
    </source>
</reference>
<dbReference type="HOGENOM" id="CLU_1493216_0_0_11"/>
<proteinExistence type="predicted"/>
<feature type="signal peptide" evidence="7">
    <location>
        <begin position="1"/>
        <end position="17"/>
    </location>
</feature>
<feature type="region of interest" description="Disordered" evidence="5">
    <location>
        <begin position="108"/>
        <end position="160"/>
    </location>
</feature>
<keyword evidence="6" id="KW-1133">Transmembrane helix</keyword>
<name>A0A0H3DEH1_AMYMU</name>
<protein>
    <recommendedName>
        <fullName evidence="8">Gram-positive cocci surface proteins LPxTG domain-containing protein</fullName>
    </recommendedName>
</protein>
<keyword evidence="2" id="KW-0964">Secreted</keyword>
<evidence type="ECO:0000256" key="3">
    <source>
        <dbReference type="ARBA" id="ARBA00022729"/>
    </source>
</evidence>
<dbReference type="OrthoDB" id="3633383at2"/>
<evidence type="ECO:0000313" key="10">
    <source>
        <dbReference type="Proteomes" id="UP000000328"/>
    </source>
</evidence>
<evidence type="ECO:0000256" key="6">
    <source>
        <dbReference type="SAM" id="Phobius"/>
    </source>
</evidence>
<keyword evidence="4" id="KW-0572">Peptidoglycan-anchor</keyword>
<evidence type="ECO:0000256" key="4">
    <source>
        <dbReference type="ARBA" id="ARBA00023088"/>
    </source>
</evidence>
<gene>
    <name evidence="9" type="ordered locus">AMED_6295</name>
</gene>
<dbReference type="EMBL" id="CP002000">
    <property type="protein sequence ID" value="ADJ48029.1"/>
    <property type="molecule type" value="Genomic_DNA"/>
</dbReference>
<evidence type="ECO:0000313" key="9">
    <source>
        <dbReference type="EMBL" id="ADJ48029.1"/>
    </source>
</evidence>
<sequence>MGVAAGLALLSPVVASAAEGNVASVHVDVSGSVVTLTVTCVASGVPAEAHYFARSGDRALGGGFLAPKGNKLSIMFKGVQPGDYRAEIHCDTADKDFAGVTRLFVVPKPAQPGKPAQSTQPTKPTQPAAKPTQTAPQVGVKPQGAPQTGGGPADDESTATPLLAGGAVALVGAAGAGAWVLRRRAARR</sequence>
<keyword evidence="6" id="KW-0472">Membrane</keyword>
<accession>A0A0H3DEH1</accession>
<feature type="chain" id="PRO_5002607471" description="Gram-positive cocci surface proteins LPxTG domain-containing protein" evidence="7">
    <location>
        <begin position="18"/>
        <end position="188"/>
    </location>
</feature>
<organism evidence="9 10">
    <name type="scientific">Amycolatopsis mediterranei (strain U-32)</name>
    <dbReference type="NCBI Taxonomy" id="749927"/>
    <lineage>
        <taxon>Bacteria</taxon>
        <taxon>Bacillati</taxon>
        <taxon>Actinomycetota</taxon>
        <taxon>Actinomycetes</taxon>
        <taxon>Pseudonocardiales</taxon>
        <taxon>Pseudonocardiaceae</taxon>
        <taxon>Amycolatopsis</taxon>
    </lineage>
</organism>
<evidence type="ECO:0000259" key="8">
    <source>
        <dbReference type="PROSITE" id="PS50847"/>
    </source>
</evidence>
<feature type="compositionally biased region" description="Low complexity" evidence="5">
    <location>
        <begin position="114"/>
        <end position="146"/>
    </location>
</feature>
<dbReference type="AlphaFoldDB" id="A0A0H3DEH1"/>
<evidence type="ECO:0000256" key="2">
    <source>
        <dbReference type="ARBA" id="ARBA00022525"/>
    </source>
</evidence>
<evidence type="ECO:0000256" key="5">
    <source>
        <dbReference type="SAM" id="MobiDB-lite"/>
    </source>
</evidence>
<evidence type="ECO:0000256" key="1">
    <source>
        <dbReference type="ARBA" id="ARBA00022512"/>
    </source>
</evidence>
<evidence type="ECO:0000256" key="7">
    <source>
        <dbReference type="SAM" id="SignalP"/>
    </source>
</evidence>
<dbReference type="PATRIC" id="fig|749927.5.peg.6545"/>
<dbReference type="Proteomes" id="UP000000328">
    <property type="component" value="Chromosome"/>
</dbReference>
<keyword evidence="6" id="KW-0812">Transmembrane</keyword>
<dbReference type="PROSITE" id="PS50847">
    <property type="entry name" value="GRAM_POS_ANCHORING"/>
    <property type="match status" value="1"/>
</dbReference>
<keyword evidence="3 7" id="KW-0732">Signal</keyword>
<feature type="domain" description="Gram-positive cocci surface proteins LPxTG" evidence="8">
    <location>
        <begin position="145"/>
        <end position="188"/>
    </location>
</feature>
<dbReference type="KEGG" id="amd:AMED_6295"/>